<feature type="region of interest" description="Disordered" evidence="1">
    <location>
        <begin position="76"/>
        <end position="105"/>
    </location>
</feature>
<name>A0ABY1YUE7_9GAMM</name>
<sequence>MHDRLSVCRPRMQARRCPLWMQGKQPAQNDPIDIRAHADGLFRGSRENLPLIFNEAKFMKPRASSSHQARFVQQHRECQSPRRRLSGTVSNGSFQTPVASGRPLGKMTTGQAALLMLMLAGVTTAHALPAHHGSQVGRGRACPQPLYSRPLKGESGAQCTNFNLVVDDILLSHADSGAPTAAQFNQVHLGRFWQDISGVIPRGQDLRVNVFSKSQFRALSDERLDGRVSADQLSRISGKLAAETHHCLEPTTGRPIGDKWMIAEARRDMGVFGWFTGEQEGLSQIGFTPNDGATGKASVGTYQDTLAHETAHVLGTGRHAAQDAVASDGKPALMRPHTGFFDQEHSMTSDTKAQIGRHWQRGMV</sequence>
<accession>A0ABY1YUE7</accession>
<keyword evidence="3" id="KW-1185">Reference proteome</keyword>
<evidence type="ECO:0000313" key="2">
    <source>
        <dbReference type="EMBL" id="TBR37165.1"/>
    </source>
</evidence>
<reference evidence="2 3" key="1">
    <citation type="submission" date="2019-02" db="EMBL/GenBank/DDBJ databases">
        <title>Dyella amyloliquefaciens sp. nov., isolated from forest soil.</title>
        <authorList>
            <person name="Gao Z.-H."/>
            <person name="Qiu L.-H."/>
        </authorList>
    </citation>
    <scope>NUCLEOTIDE SEQUENCE [LARGE SCALE GENOMIC DNA]</scope>
    <source>
        <strain evidence="2 3">KACC 12748</strain>
    </source>
</reference>
<evidence type="ECO:0000256" key="1">
    <source>
        <dbReference type="SAM" id="MobiDB-lite"/>
    </source>
</evidence>
<feature type="compositionally biased region" description="Polar residues" evidence="1">
    <location>
        <begin position="87"/>
        <end position="98"/>
    </location>
</feature>
<organism evidence="2 3">
    <name type="scientific">Dyella terrae</name>
    <dbReference type="NCBI Taxonomy" id="522259"/>
    <lineage>
        <taxon>Bacteria</taxon>
        <taxon>Pseudomonadati</taxon>
        <taxon>Pseudomonadota</taxon>
        <taxon>Gammaproteobacteria</taxon>
        <taxon>Lysobacterales</taxon>
        <taxon>Rhodanobacteraceae</taxon>
        <taxon>Dyella</taxon>
    </lineage>
</organism>
<evidence type="ECO:0000313" key="3">
    <source>
        <dbReference type="Proteomes" id="UP000293025"/>
    </source>
</evidence>
<dbReference type="Proteomes" id="UP000293025">
    <property type="component" value="Unassembled WGS sequence"/>
</dbReference>
<comment type="caution">
    <text evidence="2">The sequence shown here is derived from an EMBL/GenBank/DDBJ whole genome shotgun (WGS) entry which is preliminary data.</text>
</comment>
<dbReference type="EMBL" id="SIZZ01000002">
    <property type="protein sequence ID" value="TBR37165.1"/>
    <property type="molecule type" value="Genomic_DNA"/>
</dbReference>
<protein>
    <submittedName>
        <fullName evidence="2">Uncharacterized protein</fullName>
    </submittedName>
</protein>
<gene>
    <name evidence="2" type="ORF">EYV96_14885</name>
</gene>
<proteinExistence type="predicted"/>